<evidence type="ECO:0000256" key="1">
    <source>
        <dbReference type="SAM" id="MobiDB-lite"/>
    </source>
</evidence>
<accession>A0ABT5DED8</accession>
<feature type="region of interest" description="Disordered" evidence="1">
    <location>
        <begin position="1"/>
        <end position="33"/>
    </location>
</feature>
<dbReference type="RefSeq" id="WP_272142106.1">
    <property type="nucleotide sequence ID" value="NZ_JAQNDM010000002.1"/>
</dbReference>
<dbReference type="EMBL" id="JAQNDM010000002">
    <property type="protein sequence ID" value="MDC0712047.1"/>
    <property type="molecule type" value="Genomic_DNA"/>
</dbReference>
<reference evidence="2 3" key="1">
    <citation type="submission" date="2022-11" db="EMBL/GenBank/DDBJ databases">
        <title>Minimal conservation of predation-associated metabolite biosynthetic gene clusters underscores biosynthetic potential of Myxococcota including descriptions for ten novel species: Archangium lansinium sp. nov., Myxococcus landrumus sp. nov., Nannocystis bai.</title>
        <authorList>
            <person name="Ahearne A."/>
            <person name="Stevens C."/>
            <person name="Dowd S."/>
        </authorList>
    </citation>
    <scope>NUCLEOTIDE SEQUENCE [LARGE SCALE GENOMIC DNA]</scope>
    <source>
        <strain evidence="2 3">NCWAL01</strain>
    </source>
</reference>
<dbReference type="Proteomes" id="UP001221838">
    <property type="component" value="Unassembled WGS sequence"/>
</dbReference>
<organism evidence="2 3">
    <name type="scientific">Stigmatella ashevillensis</name>
    <dbReference type="NCBI Taxonomy" id="2995309"/>
    <lineage>
        <taxon>Bacteria</taxon>
        <taxon>Pseudomonadati</taxon>
        <taxon>Myxococcota</taxon>
        <taxon>Myxococcia</taxon>
        <taxon>Myxococcales</taxon>
        <taxon>Cystobacterineae</taxon>
        <taxon>Archangiaceae</taxon>
        <taxon>Stigmatella</taxon>
    </lineage>
</organism>
<keyword evidence="3" id="KW-1185">Reference proteome</keyword>
<evidence type="ECO:0000313" key="3">
    <source>
        <dbReference type="Proteomes" id="UP001221838"/>
    </source>
</evidence>
<comment type="caution">
    <text evidence="2">The sequence shown here is derived from an EMBL/GenBank/DDBJ whole genome shotgun (WGS) entry which is preliminary data.</text>
</comment>
<name>A0ABT5DED8_9BACT</name>
<gene>
    <name evidence="2" type="ORF">POL68_26500</name>
</gene>
<protein>
    <submittedName>
        <fullName evidence="2">Uncharacterized protein</fullName>
    </submittedName>
</protein>
<sequence>MTTRKNGDSNEKAQFRESLERNRQKMEGWPEWMRRGSVGEQLVRETAFEGAASPRPETEK</sequence>
<evidence type="ECO:0000313" key="2">
    <source>
        <dbReference type="EMBL" id="MDC0712047.1"/>
    </source>
</evidence>
<proteinExistence type="predicted"/>